<organism evidence="2 3">
    <name type="scientific">Desulfococcus multivorans DSM 2059</name>
    <dbReference type="NCBI Taxonomy" id="1121405"/>
    <lineage>
        <taxon>Bacteria</taxon>
        <taxon>Pseudomonadati</taxon>
        <taxon>Thermodesulfobacteriota</taxon>
        <taxon>Desulfobacteria</taxon>
        <taxon>Desulfobacterales</taxon>
        <taxon>Desulfococcaceae</taxon>
        <taxon>Desulfococcus</taxon>
    </lineage>
</organism>
<feature type="region of interest" description="Disordered" evidence="1">
    <location>
        <begin position="40"/>
        <end position="59"/>
    </location>
</feature>
<dbReference type="OrthoDB" id="5420148at2"/>
<dbReference type="RefSeq" id="WP_020876426.1">
    <property type="nucleotide sequence ID" value="NZ_ATHJ01000074.1"/>
</dbReference>
<evidence type="ECO:0000256" key="1">
    <source>
        <dbReference type="SAM" id="MobiDB-lite"/>
    </source>
</evidence>
<dbReference type="STRING" id="897.B2D07_08990"/>
<dbReference type="EMBL" id="ATHJ01000074">
    <property type="protein sequence ID" value="EPR41562.1"/>
    <property type="molecule type" value="Genomic_DNA"/>
</dbReference>
<dbReference type="AlphaFoldDB" id="S7TWT9"/>
<name>S7TWT9_DESML</name>
<proteinExistence type="predicted"/>
<dbReference type="eggNOG" id="ENOG5032SAH">
    <property type="taxonomic scope" value="Bacteria"/>
</dbReference>
<protein>
    <submittedName>
        <fullName evidence="2">Cytoplasmic protein</fullName>
    </submittedName>
</protein>
<evidence type="ECO:0000313" key="2">
    <source>
        <dbReference type="EMBL" id="EPR41562.1"/>
    </source>
</evidence>
<reference evidence="2 3" key="1">
    <citation type="journal article" date="2013" name="Genome Announc.">
        <title>Draft genome sequences for three mercury-methylating, sulfate-reducing bacteria.</title>
        <authorList>
            <person name="Brown S.D."/>
            <person name="Hurt R.A.Jr."/>
            <person name="Gilmour C.C."/>
            <person name="Elias D.A."/>
        </authorList>
    </citation>
    <scope>NUCLEOTIDE SEQUENCE [LARGE SCALE GENOMIC DNA]</scope>
    <source>
        <strain evidence="2 3">DSM 2059</strain>
    </source>
</reference>
<keyword evidence="3" id="KW-1185">Reference proteome</keyword>
<evidence type="ECO:0000313" key="3">
    <source>
        <dbReference type="Proteomes" id="UP000014977"/>
    </source>
</evidence>
<dbReference type="Proteomes" id="UP000014977">
    <property type="component" value="Unassembled WGS sequence"/>
</dbReference>
<gene>
    <name evidence="2" type="ORF">dsmv_1995</name>
</gene>
<sequence>MSTTEAHGIDFTVDTRNLYREEAITDFKVASIRRLVPIHADGTEDPSRSPIFIGHTELMSPEGPVPLQARLEADTFKQAMDVFPDAMNQALADMVEHVKQMQREQMNEKRENRIIVPGFSDGR</sequence>
<accession>S7TWT9</accession>
<comment type="caution">
    <text evidence="2">The sequence shown here is derived from an EMBL/GenBank/DDBJ whole genome shotgun (WGS) entry which is preliminary data.</text>
</comment>